<evidence type="ECO:0000256" key="2">
    <source>
        <dbReference type="ARBA" id="ARBA00022908"/>
    </source>
</evidence>
<dbReference type="InterPro" id="IPR006119">
    <property type="entry name" value="Resolv_N"/>
</dbReference>
<dbReference type="Proteomes" id="UP000095229">
    <property type="component" value="Unassembled WGS sequence"/>
</dbReference>
<dbReference type="PATRIC" id="fig|45071.6.peg.1550"/>
<organism evidence="9 10">
    <name type="scientific">Legionella parisiensis</name>
    <dbReference type="NCBI Taxonomy" id="45071"/>
    <lineage>
        <taxon>Bacteria</taxon>
        <taxon>Pseudomonadati</taxon>
        <taxon>Pseudomonadota</taxon>
        <taxon>Gammaproteobacteria</taxon>
        <taxon>Legionellales</taxon>
        <taxon>Legionellaceae</taxon>
        <taxon>Legionella</taxon>
    </lineage>
</organism>
<dbReference type="SUPFAM" id="SSF53041">
    <property type="entry name" value="Resolvase-like"/>
    <property type="match status" value="1"/>
</dbReference>
<dbReference type="GO" id="GO:0003677">
    <property type="term" value="F:DNA binding"/>
    <property type="evidence" value="ECO:0007669"/>
    <property type="project" value="UniProtKB-KW"/>
</dbReference>
<evidence type="ECO:0000256" key="5">
    <source>
        <dbReference type="ARBA" id="ARBA00023172"/>
    </source>
</evidence>
<dbReference type="InterPro" id="IPR050639">
    <property type="entry name" value="SSR_resolvase"/>
</dbReference>
<proteinExistence type="inferred from homology"/>
<dbReference type="AlphaFoldDB" id="A0A1E5JW78"/>
<dbReference type="InterPro" id="IPR036162">
    <property type="entry name" value="Resolvase-like_N_sf"/>
</dbReference>
<dbReference type="EMBL" id="LSOG01000010">
    <property type="protein sequence ID" value="OEH48633.1"/>
    <property type="molecule type" value="Genomic_DNA"/>
</dbReference>
<dbReference type="PANTHER" id="PTHR30461">
    <property type="entry name" value="DNA-INVERTASE FROM LAMBDOID PROPHAGE"/>
    <property type="match status" value="1"/>
</dbReference>
<evidence type="ECO:0000256" key="1">
    <source>
        <dbReference type="ARBA" id="ARBA00009913"/>
    </source>
</evidence>
<evidence type="ECO:0000256" key="6">
    <source>
        <dbReference type="PIRSR" id="PIRSR606118-50"/>
    </source>
</evidence>
<feature type="domain" description="Resolvase/invertase-type recombinase catalytic" evidence="8">
    <location>
        <begin position="1"/>
        <end position="134"/>
    </location>
</feature>
<dbReference type="FunFam" id="3.40.50.1390:FF:000001">
    <property type="entry name" value="DNA recombinase"/>
    <property type="match status" value="1"/>
</dbReference>
<evidence type="ECO:0000313" key="10">
    <source>
        <dbReference type="Proteomes" id="UP000095229"/>
    </source>
</evidence>
<dbReference type="PROSITE" id="PS51736">
    <property type="entry name" value="RECOMBINASES_3"/>
    <property type="match status" value="1"/>
</dbReference>
<dbReference type="Pfam" id="PF00239">
    <property type="entry name" value="Resolvase"/>
    <property type="match status" value="1"/>
</dbReference>
<dbReference type="PANTHER" id="PTHR30461:SF2">
    <property type="entry name" value="SERINE RECOMBINASE PINE-RELATED"/>
    <property type="match status" value="1"/>
</dbReference>
<name>A0A1E5JW78_9GAMM</name>
<dbReference type="PROSITE" id="PS00397">
    <property type="entry name" value="RECOMBINASES_1"/>
    <property type="match status" value="1"/>
</dbReference>
<gene>
    <name evidence="9" type="primary">hin_1</name>
    <name evidence="9" type="ORF">lpari_00392</name>
</gene>
<keyword evidence="10" id="KW-1185">Reference proteome</keyword>
<dbReference type="GO" id="GO:0000150">
    <property type="term" value="F:DNA strand exchange activity"/>
    <property type="evidence" value="ECO:0007669"/>
    <property type="project" value="UniProtKB-KW"/>
</dbReference>
<keyword evidence="3" id="KW-0230">DNA invertase</keyword>
<protein>
    <submittedName>
        <fullName evidence="9">DNA-invertase hin</fullName>
    </submittedName>
</protein>
<evidence type="ECO:0000256" key="7">
    <source>
        <dbReference type="PROSITE-ProRule" id="PRU10137"/>
    </source>
</evidence>
<evidence type="ECO:0000313" key="9">
    <source>
        <dbReference type="EMBL" id="OEH48633.1"/>
    </source>
</evidence>
<dbReference type="Pfam" id="PF02796">
    <property type="entry name" value="HTH_7"/>
    <property type="match status" value="1"/>
</dbReference>
<dbReference type="STRING" id="45071.Lpar_1442"/>
<dbReference type="InterPro" id="IPR006118">
    <property type="entry name" value="Recombinase_CS"/>
</dbReference>
<comment type="similarity">
    <text evidence="1">Belongs to the site-specific recombinase resolvase family.</text>
</comment>
<keyword evidence="2" id="KW-0229">DNA integration</keyword>
<dbReference type="OrthoDB" id="9797501at2"/>
<evidence type="ECO:0000256" key="3">
    <source>
        <dbReference type="ARBA" id="ARBA00023100"/>
    </source>
</evidence>
<evidence type="ECO:0000256" key="4">
    <source>
        <dbReference type="ARBA" id="ARBA00023125"/>
    </source>
</evidence>
<comment type="caution">
    <text evidence="9">The sequence shown here is derived from an EMBL/GenBank/DDBJ whole genome shotgun (WGS) entry which is preliminary data.</text>
</comment>
<dbReference type="CDD" id="cd03768">
    <property type="entry name" value="SR_ResInv"/>
    <property type="match status" value="1"/>
</dbReference>
<feature type="active site" description="O-(5'-phospho-DNA)-serine intermediate" evidence="6 7">
    <location>
        <position position="9"/>
    </location>
</feature>
<dbReference type="SUPFAM" id="SSF46689">
    <property type="entry name" value="Homeodomain-like"/>
    <property type="match status" value="1"/>
</dbReference>
<keyword evidence="4" id="KW-0238">DNA-binding</keyword>
<reference evidence="9 10" key="1">
    <citation type="submission" date="2016-02" db="EMBL/GenBank/DDBJ databases">
        <title>Secondary metabolites in Legionella.</title>
        <authorList>
            <person name="Tobias N.J."/>
            <person name="Bode H.B."/>
        </authorList>
    </citation>
    <scope>NUCLEOTIDE SEQUENCE [LARGE SCALE GENOMIC DNA]</scope>
    <source>
        <strain evidence="9 10">DSM 19216</strain>
    </source>
</reference>
<dbReference type="InterPro" id="IPR009057">
    <property type="entry name" value="Homeodomain-like_sf"/>
</dbReference>
<dbReference type="SMART" id="SM00857">
    <property type="entry name" value="Resolvase"/>
    <property type="match status" value="1"/>
</dbReference>
<accession>A0A1E5JW78</accession>
<dbReference type="Gene3D" id="1.10.10.60">
    <property type="entry name" value="Homeodomain-like"/>
    <property type="match status" value="1"/>
</dbReference>
<dbReference type="PROSITE" id="PS00398">
    <property type="entry name" value="RECOMBINASES_2"/>
    <property type="match status" value="1"/>
</dbReference>
<dbReference type="GO" id="GO:0015074">
    <property type="term" value="P:DNA integration"/>
    <property type="evidence" value="ECO:0007669"/>
    <property type="project" value="UniProtKB-KW"/>
</dbReference>
<evidence type="ECO:0000259" key="8">
    <source>
        <dbReference type="PROSITE" id="PS51736"/>
    </source>
</evidence>
<dbReference type="Gene3D" id="3.40.50.1390">
    <property type="entry name" value="Resolvase, N-terminal catalytic domain"/>
    <property type="match status" value="1"/>
</dbReference>
<dbReference type="InterPro" id="IPR006120">
    <property type="entry name" value="Resolvase_HTH_dom"/>
</dbReference>
<keyword evidence="5" id="KW-0233">DNA recombination</keyword>
<dbReference type="RefSeq" id="WP_058517319.1">
    <property type="nucleotide sequence ID" value="NZ_CAAAIE010000005.1"/>
</dbReference>
<sequence>MLIGYARVSTDDQNLNLQHDALENAGCQRIFDDQITGSKIQRPGLEAALEFAREGDVFVVWRLDRLSRSLKDLIEMVALLDSKRIGLRSLQESIDTSSSSGKLIFHIFGALAEFERNLIRERTHAGLQAARARGRKGGRPKKLSIDKAQLAIQLYEGRQHSIQKICQLIGISKPTLYKYINAKDNGN</sequence>